<comment type="caution">
    <text evidence="2">The sequence shown here is derived from an EMBL/GenBank/DDBJ whole genome shotgun (WGS) entry which is preliminary data.</text>
</comment>
<feature type="signal peptide" evidence="1">
    <location>
        <begin position="1"/>
        <end position="24"/>
    </location>
</feature>
<sequence>MKILSLVSALAPVTLGLSVMATSAEVFPGYIPKPRGIPNVRVSGGTRSPAGASCISDPQAPQLTSIFPDDDLGYTTDNYPAFQWYMPSNNASHVEFNLYEVVSEEEGIFQPIYQTAFVPAPTAGIATLELPRNIGLAPLKAENYYYWSVEIYCSDETIAVMMAEGFVERLEPDPTLAAALENSDGISRAAIAAENSLWFDATRALTDHLQEQPNDRQAIASWQILLESIGLENIADAPLLP</sequence>
<accession>A0A6M0RWG2</accession>
<dbReference type="EMBL" id="QXHD01000004">
    <property type="protein sequence ID" value="NEZ60574.1"/>
    <property type="molecule type" value="Genomic_DNA"/>
</dbReference>
<dbReference type="Proteomes" id="UP000481033">
    <property type="component" value="Unassembled WGS sequence"/>
</dbReference>
<protein>
    <submittedName>
        <fullName evidence="2">DUF928 domain-containing protein</fullName>
    </submittedName>
</protein>
<name>A0A6M0RWG2_9CYAN</name>
<keyword evidence="3" id="KW-1185">Reference proteome</keyword>
<proteinExistence type="predicted"/>
<reference evidence="2 3" key="1">
    <citation type="journal article" date="2020" name="Microb. Ecol.">
        <title>Ecogenomics of the Marine Benthic Filamentous Cyanobacterium Adonisia.</title>
        <authorList>
            <person name="Walter J.M."/>
            <person name="Coutinho F.H."/>
            <person name="Leomil L."/>
            <person name="Hargreaves P.I."/>
            <person name="Campeao M.E."/>
            <person name="Vieira V.V."/>
            <person name="Silva B.S."/>
            <person name="Fistarol G.O."/>
            <person name="Salomon P.S."/>
            <person name="Sawabe T."/>
            <person name="Mino S."/>
            <person name="Hosokawa M."/>
            <person name="Miyashita H."/>
            <person name="Maruyama F."/>
            <person name="van Verk M.C."/>
            <person name="Dutilh B.E."/>
            <person name="Thompson C.C."/>
            <person name="Thompson F.L."/>
        </authorList>
    </citation>
    <scope>NUCLEOTIDE SEQUENCE [LARGE SCALE GENOMIC DNA]</scope>
    <source>
        <strain evidence="2 3">CCMR0081</strain>
    </source>
</reference>
<dbReference type="InterPro" id="IPR010328">
    <property type="entry name" value="DUF928"/>
</dbReference>
<gene>
    <name evidence="2" type="ORF">DXZ20_34035</name>
</gene>
<dbReference type="Pfam" id="PF06051">
    <property type="entry name" value="DUF928"/>
    <property type="match status" value="1"/>
</dbReference>
<evidence type="ECO:0000313" key="2">
    <source>
        <dbReference type="EMBL" id="NEZ60574.1"/>
    </source>
</evidence>
<organism evidence="2 3">
    <name type="scientific">Adonisia turfae CCMR0081</name>
    <dbReference type="NCBI Taxonomy" id="2292702"/>
    <lineage>
        <taxon>Bacteria</taxon>
        <taxon>Bacillati</taxon>
        <taxon>Cyanobacteriota</taxon>
        <taxon>Adonisia</taxon>
        <taxon>Adonisia turfae</taxon>
    </lineage>
</organism>
<feature type="chain" id="PRO_5026767638" evidence="1">
    <location>
        <begin position="25"/>
        <end position="241"/>
    </location>
</feature>
<evidence type="ECO:0000313" key="3">
    <source>
        <dbReference type="Proteomes" id="UP000481033"/>
    </source>
</evidence>
<dbReference type="AlphaFoldDB" id="A0A6M0RWG2"/>
<evidence type="ECO:0000256" key="1">
    <source>
        <dbReference type="SAM" id="SignalP"/>
    </source>
</evidence>
<dbReference type="RefSeq" id="WP_163662002.1">
    <property type="nucleotide sequence ID" value="NZ_QXHD01000004.1"/>
</dbReference>
<keyword evidence="1" id="KW-0732">Signal</keyword>